<organism evidence="9 10">
    <name type="scientific">Lachnellula subtilissima</name>
    <dbReference type="NCBI Taxonomy" id="602034"/>
    <lineage>
        <taxon>Eukaryota</taxon>
        <taxon>Fungi</taxon>
        <taxon>Dikarya</taxon>
        <taxon>Ascomycota</taxon>
        <taxon>Pezizomycotina</taxon>
        <taxon>Leotiomycetes</taxon>
        <taxon>Helotiales</taxon>
        <taxon>Lachnaceae</taxon>
        <taxon>Lachnellula</taxon>
    </lineage>
</organism>
<keyword evidence="3" id="KW-0479">Metal-binding</keyword>
<feature type="compositionally biased region" description="Polar residues" evidence="7">
    <location>
        <begin position="92"/>
        <end position="102"/>
    </location>
</feature>
<accession>A0A8H8U968</accession>
<dbReference type="InterPro" id="IPR045121">
    <property type="entry name" value="CoAse"/>
</dbReference>
<evidence type="ECO:0000256" key="5">
    <source>
        <dbReference type="ARBA" id="ARBA00022842"/>
    </source>
</evidence>
<feature type="region of interest" description="Disordered" evidence="7">
    <location>
        <begin position="372"/>
        <end position="404"/>
    </location>
</feature>
<dbReference type="Proteomes" id="UP000462212">
    <property type="component" value="Unassembled WGS sequence"/>
</dbReference>
<dbReference type="GO" id="GO:0010945">
    <property type="term" value="F:coenzyme A diphosphatase activity"/>
    <property type="evidence" value="ECO:0007669"/>
    <property type="project" value="InterPro"/>
</dbReference>
<evidence type="ECO:0000256" key="4">
    <source>
        <dbReference type="ARBA" id="ARBA00022801"/>
    </source>
</evidence>
<feature type="region of interest" description="Disordered" evidence="7">
    <location>
        <begin position="1"/>
        <end position="27"/>
    </location>
</feature>
<name>A0A8H8U968_9HELO</name>
<keyword evidence="5" id="KW-0460">Magnesium</keyword>
<keyword evidence="4" id="KW-0378">Hydrolase</keyword>
<dbReference type="PROSITE" id="PS51462">
    <property type="entry name" value="NUDIX"/>
    <property type="match status" value="1"/>
</dbReference>
<dbReference type="GO" id="GO:0015938">
    <property type="term" value="P:coenzyme A catabolic process"/>
    <property type="evidence" value="ECO:0007669"/>
    <property type="project" value="TreeGrafter"/>
</dbReference>
<evidence type="ECO:0000256" key="2">
    <source>
        <dbReference type="ARBA" id="ARBA00001946"/>
    </source>
</evidence>
<keyword evidence="6" id="KW-0464">Manganese</keyword>
<sequence length="404" mass="45036">MSEAIPSETDINTNPKFDIDENENENDSEVKDIFESNQEAQYFDPSSMATLNPTSMVSIQSIVHPTRTSLKKIPGSDSPFKSIQSTSILRMGSSTLKQTSGRSGLAIRRPPRRSSGIPSLQVPNAHIDLTRTGQAAFPGGKADTLEETPWETARREAFEEIGLPLDDSKIPPPFRIEHLCQLPNHFAKTALAVRPCIAFLHSDDIKAASVGDSMIPRLDAKEVAAVFSAPFHNFLKPKDEVRDGDKVPGQVTDWYSGRWVDWHDRKWRLHNFHVPVNNQKVSKPKVRQGGQAAIAEELDREEDDGLARYKVWGMTARMVVDAARVAYGEEPTFPVRSSINRKPYKRQRIDTMQYNENLGDEPIIEMLEKTGKLGEKVPGQPDLAESNTETSKATETAKVSASKM</sequence>
<evidence type="ECO:0000313" key="10">
    <source>
        <dbReference type="Proteomes" id="UP000462212"/>
    </source>
</evidence>
<keyword evidence="10" id="KW-1185">Reference proteome</keyword>
<comment type="cofactor">
    <cofactor evidence="2">
        <name>Mg(2+)</name>
        <dbReference type="ChEBI" id="CHEBI:18420"/>
    </cofactor>
</comment>
<comment type="cofactor">
    <cofactor evidence="1">
        <name>Mn(2+)</name>
        <dbReference type="ChEBI" id="CHEBI:29035"/>
    </cofactor>
</comment>
<proteinExistence type="predicted"/>
<dbReference type="PANTHER" id="PTHR12992">
    <property type="entry name" value="NUDIX HYDROLASE"/>
    <property type="match status" value="1"/>
</dbReference>
<evidence type="ECO:0000313" key="9">
    <source>
        <dbReference type="EMBL" id="TVY38958.1"/>
    </source>
</evidence>
<dbReference type="AlphaFoldDB" id="A0A8H8U968"/>
<reference evidence="9 10" key="1">
    <citation type="submission" date="2018-05" db="EMBL/GenBank/DDBJ databases">
        <title>Genome sequencing and assembly of the regulated plant pathogen Lachnellula willkommii and related sister species for the development of diagnostic species identification markers.</title>
        <authorList>
            <person name="Giroux E."/>
            <person name="Bilodeau G."/>
        </authorList>
    </citation>
    <scope>NUCLEOTIDE SEQUENCE [LARGE SCALE GENOMIC DNA]</scope>
    <source>
        <strain evidence="9 10">CBS 197.66</strain>
    </source>
</reference>
<dbReference type="CDD" id="cd03426">
    <property type="entry name" value="NUDIX_CoAse_Nudt7"/>
    <property type="match status" value="1"/>
</dbReference>
<evidence type="ECO:0000256" key="6">
    <source>
        <dbReference type="ARBA" id="ARBA00023211"/>
    </source>
</evidence>
<dbReference type="EMBL" id="QGMJ01000252">
    <property type="protein sequence ID" value="TVY38958.1"/>
    <property type="molecule type" value="Genomic_DNA"/>
</dbReference>
<feature type="compositionally biased region" description="Polar residues" evidence="7">
    <location>
        <begin position="385"/>
        <end position="404"/>
    </location>
</feature>
<evidence type="ECO:0000256" key="7">
    <source>
        <dbReference type="SAM" id="MobiDB-lite"/>
    </source>
</evidence>
<dbReference type="InterPro" id="IPR000086">
    <property type="entry name" value="NUDIX_hydrolase_dom"/>
</dbReference>
<evidence type="ECO:0000256" key="1">
    <source>
        <dbReference type="ARBA" id="ARBA00001936"/>
    </source>
</evidence>
<dbReference type="Gene3D" id="3.90.79.10">
    <property type="entry name" value="Nucleoside Triphosphate Pyrophosphohydrolase"/>
    <property type="match status" value="1"/>
</dbReference>
<evidence type="ECO:0000256" key="3">
    <source>
        <dbReference type="ARBA" id="ARBA00022723"/>
    </source>
</evidence>
<dbReference type="SUPFAM" id="SSF55811">
    <property type="entry name" value="Nudix"/>
    <property type="match status" value="1"/>
</dbReference>
<evidence type="ECO:0000259" key="8">
    <source>
        <dbReference type="PROSITE" id="PS51462"/>
    </source>
</evidence>
<feature type="domain" description="Nudix hydrolase" evidence="8">
    <location>
        <begin position="110"/>
        <end position="252"/>
    </location>
</feature>
<dbReference type="Pfam" id="PF00293">
    <property type="entry name" value="NUDIX"/>
    <property type="match status" value="1"/>
</dbReference>
<protein>
    <submittedName>
        <fullName evidence="9">Peroxisomal coenzyme A diphosphatase 1,peroxisomal</fullName>
    </submittedName>
</protein>
<dbReference type="InterPro" id="IPR015797">
    <property type="entry name" value="NUDIX_hydrolase-like_dom_sf"/>
</dbReference>
<comment type="caution">
    <text evidence="9">The sequence shown here is derived from an EMBL/GenBank/DDBJ whole genome shotgun (WGS) entry which is preliminary data.</text>
</comment>
<feature type="region of interest" description="Disordered" evidence="7">
    <location>
        <begin position="92"/>
        <end position="119"/>
    </location>
</feature>
<dbReference type="PANTHER" id="PTHR12992:SF24">
    <property type="entry name" value="PEROXISOMAL COENZYME A DIPHOSPHATASE NUDT7"/>
    <property type="match status" value="1"/>
</dbReference>
<dbReference type="OrthoDB" id="206213at2759"/>
<dbReference type="GO" id="GO:0046872">
    <property type="term" value="F:metal ion binding"/>
    <property type="evidence" value="ECO:0007669"/>
    <property type="project" value="UniProtKB-KW"/>
</dbReference>
<gene>
    <name evidence="9" type="primary">PCD1</name>
    <name evidence="9" type="ORF">LSUB1_G003538</name>
</gene>